<evidence type="ECO:0000256" key="1">
    <source>
        <dbReference type="ARBA" id="ARBA00022473"/>
    </source>
</evidence>
<reference evidence="6" key="1">
    <citation type="submission" date="2014-12" db="EMBL/GenBank/DDBJ databases">
        <title>Insight into the proteome of Arion vulgaris.</title>
        <authorList>
            <person name="Aradska J."/>
            <person name="Bulat T."/>
            <person name="Smidak R."/>
            <person name="Sarate P."/>
            <person name="Gangsoo J."/>
            <person name="Sialana F."/>
            <person name="Bilban M."/>
            <person name="Lubec G."/>
        </authorList>
    </citation>
    <scope>NUCLEOTIDE SEQUENCE</scope>
    <source>
        <tissue evidence="6">Skin</tissue>
    </source>
</reference>
<dbReference type="InterPro" id="IPR001774">
    <property type="entry name" value="DSL"/>
</dbReference>
<keyword evidence="4" id="KW-1015">Disulfide bond</keyword>
<gene>
    <name evidence="6" type="primary">ORF40030</name>
</gene>
<dbReference type="GO" id="GO:0007154">
    <property type="term" value="P:cell communication"/>
    <property type="evidence" value="ECO:0007669"/>
    <property type="project" value="InterPro"/>
</dbReference>
<evidence type="ECO:0000259" key="5">
    <source>
        <dbReference type="SMART" id="SM00051"/>
    </source>
</evidence>
<evidence type="ECO:0000256" key="4">
    <source>
        <dbReference type="ARBA" id="ARBA00023157"/>
    </source>
</evidence>
<protein>
    <recommendedName>
        <fullName evidence="5">DSL domain-containing protein</fullName>
    </recommendedName>
</protein>
<sequence length="86" mass="10101">HDYLKRTHKQTWGITLTETIWPTEAQSVWVEKSMSQGGYTMVFRIRMYCDHYYFTTKCDRYCKPDNSNTGHYTCDSVTGDKICLTG</sequence>
<evidence type="ECO:0000313" key="6">
    <source>
        <dbReference type="EMBL" id="CEK60662.1"/>
    </source>
</evidence>
<keyword evidence="3" id="KW-0677">Repeat</keyword>
<name>A0A0B6YWZ0_9EUPU</name>
<feature type="domain" description="DSL" evidence="5">
    <location>
        <begin position="30"/>
        <end position="86"/>
    </location>
</feature>
<proteinExistence type="predicted"/>
<keyword evidence="1" id="KW-0217">Developmental protein</keyword>
<organism evidence="6">
    <name type="scientific">Arion vulgaris</name>
    <dbReference type="NCBI Taxonomy" id="1028688"/>
    <lineage>
        <taxon>Eukaryota</taxon>
        <taxon>Metazoa</taxon>
        <taxon>Spiralia</taxon>
        <taxon>Lophotrochozoa</taxon>
        <taxon>Mollusca</taxon>
        <taxon>Gastropoda</taxon>
        <taxon>Heterobranchia</taxon>
        <taxon>Euthyneura</taxon>
        <taxon>Panpulmonata</taxon>
        <taxon>Eupulmonata</taxon>
        <taxon>Stylommatophora</taxon>
        <taxon>Helicina</taxon>
        <taxon>Arionoidea</taxon>
        <taxon>Arionidae</taxon>
        <taxon>Arion</taxon>
    </lineage>
</organism>
<feature type="non-terminal residue" evidence="6">
    <location>
        <position position="86"/>
    </location>
</feature>
<dbReference type="SMART" id="SM00051">
    <property type="entry name" value="DSL"/>
    <property type="match status" value="1"/>
</dbReference>
<feature type="non-terminal residue" evidence="6">
    <location>
        <position position="1"/>
    </location>
</feature>
<dbReference type="EMBL" id="HACG01013797">
    <property type="protein sequence ID" value="CEK60662.1"/>
    <property type="molecule type" value="Transcribed_RNA"/>
</dbReference>
<dbReference type="Pfam" id="PF01414">
    <property type="entry name" value="DSL"/>
    <property type="match status" value="1"/>
</dbReference>
<keyword evidence="2" id="KW-0245">EGF-like domain</keyword>
<evidence type="ECO:0000256" key="3">
    <source>
        <dbReference type="ARBA" id="ARBA00022737"/>
    </source>
</evidence>
<dbReference type="GO" id="GO:0016020">
    <property type="term" value="C:membrane"/>
    <property type="evidence" value="ECO:0007669"/>
    <property type="project" value="InterPro"/>
</dbReference>
<dbReference type="Gene3D" id="2.10.25.140">
    <property type="match status" value="1"/>
</dbReference>
<accession>A0A0B6YWZ0</accession>
<dbReference type="AlphaFoldDB" id="A0A0B6YWZ0"/>
<evidence type="ECO:0000256" key="2">
    <source>
        <dbReference type="ARBA" id="ARBA00022536"/>
    </source>
</evidence>